<evidence type="ECO:0000313" key="5">
    <source>
        <dbReference type="EMBL" id="QNN61139.1"/>
    </source>
</evidence>
<proteinExistence type="inferred from homology"/>
<dbReference type="PANTHER" id="PTHR46429:SF1">
    <property type="entry name" value="23S RRNA (GUANOSINE-2'-O-)-METHYLTRANSFERASE RLMB"/>
    <property type="match status" value="1"/>
</dbReference>
<dbReference type="SUPFAM" id="SSF75217">
    <property type="entry name" value="alpha/beta knot"/>
    <property type="match status" value="1"/>
</dbReference>
<dbReference type="Pfam" id="PF08032">
    <property type="entry name" value="SpoU_sub_bind"/>
    <property type="match status" value="1"/>
</dbReference>
<evidence type="ECO:0000256" key="1">
    <source>
        <dbReference type="ARBA" id="ARBA00007228"/>
    </source>
</evidence>
<keyword evidence="2 5" id="KW-0489">Methyltransferase</keyword>
<evidence type="ECO:0000259" key="4">
    <source>
        <dbReference type="SMART" id="SM00967"/>
    </source>
</evidence>
<dbReference type="GO" id="GO:0006396">
    <property type="term" value="P:RNA processing"/>
    <property type="evidence" value="ECO:0007669"/>
    <property type="project" value="InterPro"/>
</dbReference>
<dbReference type="Gene3D" id="3.40.1280.10">
    <property type="match status" value="1"/>
</dbReference>
<dbReference type="EMBL" id="CP060715">
    <property type="protein sequence ID" value="QNN61139.1"/>
    <property type="molecule type" value="Genomic_DNA"/>
</dbReference>
<dbReference type="GO" id="GO:0003723">
    <property type="term" value="F:RNA binding"/>
    <property type="evidence" value="ECO:0007669"/>
    <property type="project" value="InterPro"/>
</dbReference>
<dbReference type="PANTHER" id="PTHR46429">
    <property type="entry name" value="23S RRNA (GUANOSINE-2'-O-)-METHYLTRANSFERASE RLMB"/>
    <property type="match status" value="1"/>
</dbReference>
<accession>A0A7G9RZW4</accession>
<dbReference type="GO" id="GO:0008173">
    <property type="term" value="F:RNA methyltransferase activity"/>
    <property type="evidence" value="ECO:0007669"/>
    <property type="project" value="InterPro"/>
</dbReference>
<name>A0A7G9RZW4_9FIRM</name>
<dbReference type="Gene3D" id="3.30.1330.30">
    <property type="match status" value="1"/>
</dbReference>
<dbReference type="CDD" id="cd18103">
    <property type="entry name" value="SpoU-like_RlmB"/>
    <property type="match status" value="1"/>
</dbReference>
<keyword evidence="6" id="KW-1185">Reference proteome</keyword>
<dbReference type="GO" id="GO:0005829">
    <property type="term" value="C:cytosol"/>
    <property type="evidence" value="ECO:0007669"/>
    <property type="project" value="TreeGrafter"/>
</dbReference>
<dbReference type="GO" id="GO:0032259">
    <property type="term" value="P:methylation"/>
    <property type="evidence" value="ECO:0007669"/>
    <property type="project" value="UniProtKB-KW"/>
</dbReference>
<dbReference type="InterPro" id="IPR013123">
    <property type="entry name" value="SpoU_subst-bd"/>
</dbReference>
<reference evidence="5 6" key="1">
    <citation type="submission" date="2020-08" db="EMBL/GenBank/DDBJ databases">
        <title>Genome sequence of Erysipelothrix inopinata DSM 15511T.</title>
        <authorList>
            <person name="Hyun D.-W."/>
            <person name="Bae J.-W."/>
        </authorList>
    </citation>
    <scope>NUCLEOTIDE SEQUENCE [LARGE SCALE GENOMIC DNA]</scope>
    <source>
        <strain evidence="5 6">DSM 15511</strain>
    </source>
</reference>
<sequence length="236" mass="25708">MKDYIFGRNTVTATLKQGTKPKHVYLFNKGNYPEIVSLCKEMGVRPQFVDKQVLDRMVKGAHQGIVMEVEGYEYTDIETIVANAQTKLIVVCDQLEDPHNLGAILRSCDAVNADGVVVGKNRSVGLNATVAKVSTGAINTVPVAQVTNLVQTLNYLKENGYWVVAAENGVDAVEYDTFNVDVPIALVVGSEGKGVSRLVKKECDILTTIPMHGTVNSLNVSVATGILLFDIVRRRK</sequence>
<evidence type="ECO:0000256" key="3">
    <source>
        <dbReference type="ARBA" id="ARBA00022679"/>
    </source>
</evidence>
<dbReference type="InterPro" id="IPR029026">
    <property type="entry name" value="tRNA_m1G_MTases_N"/>
</dbReference>
<protein>
    <submittedName>
        <fullName evidence="5">23S rRNA (Guanosine(2251)-2'-O)-methyltransferase RlmB</fullName>
    </submittedName>
</protein>
<dbReference type="InterPro" id="IPR029028">
    <property type="entry name" value="Alpha/beta_knot_MTases"/>
</dbReference>
<evidence type="ECO:0000256" key="2">
    <source>
        <dbReference type="ARBA" id="ARBA00022603"/>
    </source>
</evidence>
<comment type="similarity">
    <text evidence="1">Belongs to the class IV-like SAM-binding methyltransferase superfamily. RNA methyltransferase TrmH family.</text>
</comment>
<evidence type="ECO:0000313" key="6">
    <source>
        <dbReference type="Proteomes" id="UP000515928"/>
    </source>
</evidence>
<dbReference type="SMART" id="SM00967">
    <property type="entry name" value="SpoU_sub_bind"/>
    <property type="match status" value="1"/>
</dbReference>
<dbReference type="RefSeq" id="WP_187534291.1">
    <property type="nucleotide sequence ID" value="NZ_CBCSHU010000001.1"/>
</dbReference>
<keyword evidence="3 5" id="KW-0808">Transferase</keyword>
<dbReference type="FunFam" id="3.40.1280.10:FF:000008">
    <property type="entry name" value="Group 3 RNA methyltransferase TrmH"/>
    <property type="match status" value="1"/>
</dbReference>
<dbReference type="Pfam" id="PF00588">
    <property type="entry name" value="SpoU_methylase"/>
    <property type="match status" value="1"/>
</dbReference>
<dbReference type="InterPro" id="IPR001537">
    <property type="entry name" value="SpoU_MeTrfase"/>
</dbReference>
<dbReference type="Proteomes" id="UP000515928">
    <property type="component" value="Chromosome"/>
</dbReference>
<dbReference type="AlphaFoldDB" id="A0A7G9RZW4"/>
<feature type="domain" description="RNA 2-O ribose methyltransferase substrate binding" evidence="4">
    <location>
        <begin position="4"/>
        <end position="75"/>
    </location>
</feature>
<dbReference type="NCBIfam" id="TIGR00186">
    <property type="entry name" value="rRNA_methyl_3"/>
    <property type="match status" value="1"/>
</dbReference>
<dbReference type="InterPro" id="IPR004441">
    <property type="entry name" value="rRNA_MeTrfase_TrmH"/>
</dbReference>
<dbReference type="KEGG" id="eio:H9L01_01885"/>
<dbReference type="InterPro" id="IPR029064">
    <property type="entry name" value="Ribosomal_eL30-like_sf"/>
</dbReference>
<gene>
    <name evidence="5" type="primary">rlmB</name>
    <name evidence="5" type="ORF">H9L01_01885</name>
</gene>
<dbReference type="SUPFAM" id="SSF55315">
    <property type="entry name" value="L30e-like"/>
    <property type="match status" value="1"/>
</dbReference>
<organism evidence="5 6">
    <name type="scientific">Erysipelothrix inopinata</name>
    <dbReference type="NCBI Taxonomy" id="225084"/>
    <lineage>
        <taxon>Bacteria</taxon>
        <taxon>Bacillati</taxon>
        <taxon>Bacillota</taxon>
        <taxon>Erysipelotrichia</taxon>
        <taxon>Erysipelotrichales</taxon>
        <taxon>Erysipelotrichaceae</taxon>
        <taxon>Erysipelothrix</taxon>
    </lineage>
</organism>